<keyword evidence="1" id="KW-0812">Transmembrane</keyword>
<comment type="caution">
    <text evidence="3">The sequence shown here is derived from an EMBL/GenBank/DDBJ whole genome shotgun (WGS) entry which is preliminary data.</text>
</comment>
<feature type="transmembrane region" description="Helical" evidence="1">
    <location>
        <begin position="31"/>
        <end position="54"/>
    </location>
</feature>
<dbReference type="AlphaFoldDB" id="A0A2A5AWX9"/>
<accession>A0A2A5AWX9</accession>
<dbReference type="CDD" id="cd06225">
    <property type="entry name" value="HAMP"/>
    <property type="match status" value="1"/>
</dbReference>
<dbReference type="InterPro" id="IPR003660">
    <property type="entry name" value="HAMP_dom"/>
</dbReference>
<gene>
    <name evidence="3" type="ORF">COA96_11915</name>
</gene>
<dbReference type="Proteomes" id="UP000218327">
    <property type="component" value="Unassembled WGS sequence"/>
</dbReference>
<keyword evidence="1" id="KW-1133">Transmembrane helix</keyword>
<evidence type="ECO:0000259" key="2">
    <source>
        <dbReference type="PROSITE" id="PS50885"/>
    </source>
</evidence>
<name>A0A2A5AWX9_9GAMM</name>
<evidence type="ECO:0000256" key="1">
    <source>
        <dbReference type="SAM" id="Phobius"/>
    </source>
</evidence>
<proteinExistence type="predicted"/>
<dbReference type="SMART" id="SM00304">
    <property type="entry name" value="HAMP"/>
    <property type="match status" value="1"/>
</dbReference>
<keyword evidence="1" id="KW-0472">Membrane</keyword>
<evidence type="ECO:0000313" key="3">
    <source>
        <dbReference type="EMBL" id="PCJ23356.1"/>
    </source>
</evidence>
<reference evidence="4" key="1">
    <citation type="submission" date="2017-08" db="EMBL/GenBank/DDBJ databases">
        <title>A dynamic microbial community with high functional redundancy inhabits the cold, oxic subseafloor aquifer.</title>
        <authorList>
            <person name="Tully B.J."/>
            <person name="Wheat C.G."/>
            <person name="Glazer B.T."/>
            <person name="Huber J.A."/>
        </authorList>
    </citation>
    <scope>NUCLEOTIDE SEQUENCE [LARGE SCALE GENOMIC DNA]</scope>
</reference>
<dbReference type="Gene3D" id="6.10.340.10">
    <property type="match status" value="1"/>
</dbReference>
<feature type="non-terminal residue" evidence="3">
    <location>
        <position position="1"/>
    </location>
</feature>
<dbReference type="Pfam" id="PF00672">
    <property type="entry name" value="HAMP"/>
    <property type="match status" value="1"/>
</dbReference>
<dbReference type="PROSITE" id="PS50885">
    <property type="entry name" value="HAMP"/>
    <property type="match status" value="1"/>
</dbReference>
<protein>
    <recommendedName>
        <fullName evidence="2">HAMP domain-containing protein</fullName>
    </recommendedName>
</protein>
<evidence type="ECO:0000313" key="4">
    <source>
        <dbReference type="Proteomes" id="UP000218327"/>
    </source>
</evidence>
<dbReference type="GO" id="GO:0016020">
    <property type="term" value="C:membrane"/>
    <property type="evidence" value="ECO:0007669"/>
    <property type="project" value="InterPro"/>
</dbReference>
<dbReference type="EMBL" id="NVVJ01000040">
    <property type="protein sequence ID" value="PCJ23356.1"/>
    <property type="molecule type" value="Genomic_DNA"/>
</dbReference>
<organism evidence="3 4">
    <name type="scientific">SAR86 cluster bacterium</name>
    <dbReference type="NCBI Taxonomy" id="2030880"/>
    <lineage>
        <taxon>Bacteria</taxon>
        <taxon>Pseudomonadati</taxon>
        <taxon>Pseudomonadota</taxon>
        <taxon>Gammaproteobacteria</taxon>
        <taxon>SAR86 cluster</taxon>
    </lineage>
</organism>
<dbReference type="GO" id="GO:0007165">
    <property type="term" value="P:signal transduction"/>
    <property type="evidence" value="ECO:0007669"/>
    <property type="project" value="InterPro"/>
</dbReference>
<sequence>SRYKPLNIEGLNWGMLAEIDIDEFSAPANSLAASTALVLALTLLLVAFVSNAALRLCVVRPMSQLLAAAKKIVDGDYSARVDIVSDDEFAVLADRFNLMASSVQMHIDDLEKALREVKELKGLLPICASCKSIRDDDGYFRTVETYFVGKSHLEFSHTICQDCLPHLYPELHPISDKGVN</sequence>
<feature type="domain" description="HAMP" evidence="2">
    <location>
        <begin position="58"/>
        <end position="108"/>
    </location>
</feature>
<dbReference type="SUPFAM" id="SSF158472">
    <property type="entry name" value="HAMP domain-like"/>
    <property type="match status" value="1"/>
</dbReference>